<dbReference type="RefSeq" id="WP_020631971.1">
    <property type="nucleotide sequence ID" value="NZ_KB913032.1"/>
</dbReference>
<dbReference type="OrthoDB" id="3693960at2"/>
<keyword evidence="1" id="KW-1133">Transmembrane helix</keyword>
<dbReference type="AlphaFoldDB" id="A0A229RYR9"/>
<name>A0A229RYR9_AMYAL</name>
<evidence type="ECO:0000313" key="2">
    <source>
        <dbReference type="EMBL" id="OXM51629.1"/>
    </source>
</evidence>
<dbReference type="Proteomes" id="UP000215563">
    <property type="component" value="Unassembled WGS sequence"/>
</dbReference>
<gene>
    <name evidence="2" type="ORF">CFP75_12670</name>
</gene>
<feature type="transmembrane region" description="Helical" evidence="1">
    <location>
        <begin position="240"/>
        <end position="257"/>
    </location>
</feature>
<feature type="transmembrane region" description="Helical" evidence="1">
    <location>
        <begin position="211"/>
        <end position="234"/>
    </location>
</feature>
<keyword evidence="1" id="KW-0472">Membrane</keyword>
<sequence>MTPEHAFRELRAEVERLHGSVNTEWDRPADKTVQLAIEDARLIAEFVVGYVLKDDVGEVIEERVRSSQAFVDSITAMRRSFEDFRSCLLAVGKAGTERESVLVAQLDEHARNLRERAESTVDHFAAVLDDPVVGEDEKPAKRAAATEAVAEIRRQLRARWLLDQTERTLDGARQAQAAAEDAAGVAGAKGVGQYYLEHAEKEARIADRLRAAVVALLTTVAAGFIVLNFLSIDFTVGTELLRLSATIPLAALAAYLMRESSKHRAAAQWAGELAIAMRTLKGYTTSLGDKGLELHRALGMRAFAATSDRANGSDPGLYEDLMAAVDALAKVDQLLRRVRDEGKPPEANP</sequence>
<protein>
    <submittedName>
        <fullName evidence="2">Uncharacterized protein</fullName>
    </submittedName>
</protein>
<evidence type="ECO:0000313" key="3">
    <source>
        <dbReference type="Proteomes" id="UP000215563"/>
    </source>
</evidence>
<dbReference type="EMBL" id="NMQU01000032">
    <property type="protein sequence ID" value="OXM51629.1"/>
    <property type="molecule type" value="Genomic_DNA"/>
</dbReference>
<comment type="caution">
    <text evidence="2">The sequence shown here is derived from an EMBL/GenBank/DDBJ whole genome shotgun (WGS) entry which is preliminary data.</text>
</comment>
<keyword evidence="3" id="KW-1185">Reference proteome</keyword>
<organism evidence="2 3">
    <name type="scientific">Amycolatopsis alba DSM 44262</name>
    <dbReference type="NCBI Taxonomy" id="1125972"/>
    <lineage>
        <taxon>Bacteria</taxon>
        <taxon>Bacillati</taxon>
        <taxon>Actinomycetota</taxon>
        <taxon>Actinomycetes</taxon>
        <taxon>Pseudonocardiales</taxon>
        <taxon>Pseudonocardiaceae</taxon>
        <taxon>Amycolatopsis</taxon>
    </lineage>
</organism>
<accession>A0A229RYR9</accession>
<evidence type="ECO:0000256" key="1">
    <source>
        <dbReference type="SAM" id="Phobius"/>
    </source>
</evidence>
<proteinExistence type="predicted"/>
<reference evidence="2 3" key="1">
    <citation type="submission" date="2017-07" db="EMBL/GenBank/DDBJ databases">
        <title>Amycolatopsis alba DSM 44262 Genome sequencing and assembly.</title>
        <authorList>
            <person name="Kaur N."/>
            <person name="Mayilraj S."/>
        </authorList>
    </citation>
    <scope>NUCLEOTIDE SEQUENCE [LARGE SCALE GENOMIC DNA]</scope>
    <source>
        <strain evidence="2 3">DSM 44262</strain>
    </source>
</reference>
<keyword evidence="1" id="KW-0812">Transmembrane</keyword>